<dbReference type="OrthoDB" id="546434at2759"/>
<dbReference type="HOGENOM" id="CLU_1163516_0_0_1"/>
<accession>A0A0C9WA51</accession>
<dbReference type="InterPro" id="IPR056685">
    <property type="entry name" value="DUF7783"/>
</dbReference>
<feature type="non-terminal residue" evidence="2">
    <location>
        <position position="239"/>
    </location>
</feature>
<protein>
    <recommendedName>
        <fullName evidence="1">DUF7783 domain-containing protein</fullName>
    </recommendedName>
</protein>
<dbReference type="AlphaFoldDB" id="A0A0C9WA51"/>
<sequence>MQESLSPSAPELVSELLQRARLCINSVIIHLQQFGIPRIAEDEEIVNNLMNAAITAIRDLLYVAGPSFGHLGGRSRVDHRSTSNASQTPLVPAQRRAIATLSKFVLSARAVLNDGPWNESDSVSHLSSDAEELERSVIDFVSIAQGVRSQEFHGDQGQKRLHGYLTAPHAGPGKTGAGAAGTWKGFGWVNIDDNEEAPRRSLDRVTFNEFVAQVSQVQESLSAFAGVLRETQSGMTSNA</sequence>
<evidence type="ECO:0000313" key="3">
    <source>
        <dbReference type="Proteomes" id="UP000053820"/>
    </source>
</evidence>
<proteinExistence type="predicted"/>
<dbReference type="Pfam" id="PF25006">
    <property type="entry name" value="DUF7783"/>
    <property type="match status" value="1"/>
</dbReference>
<dbReference type="EMBL" id="KN839874">
    <property type="protein sequence ID" value="KIJ60281.1"/>
    <property type="molecule type" value="Genomic_DNA"/>
</dbReference>
<evidence type="ECO:0000313" key="2">
    <source>
        <dbReference type="EMBL" id="KIJ60281.1"/>
    </source>
</evidence>
<keyword evidence="3" id="KW-1185">Reference proteome</keyword>
<reference evidence="2 3" key="1">
    <citation type="submission" date="2014-04" db="EMBL/GenBank/DDBJ databases">
        <title>Evolutionary Origins and Diversification of the Mycorrhizal Mutualists.</title>
        <authorList>
            <consortium name="DOE Joint Genome Institute"/>
            <consortium name="Mycorrhizal Genomics Consortium"/>
            <person name="Kohler A."/>
            <person name="Kuo A."/>
            <person name="Nagy L.G."/>
            <person name="Floudas D."/>
            <person name="Copeland A."/>
            <person name="Barry K.W."/>
            <person name="Cichocki N."/>
            <person name="Veneault-Fourrey C."/>
            <person name="LaButti K."/>
            <person name="Lindquist E.A."/>
            <person name="Lipzen A."/>
            <person name="Lundell T."/>
            <person name="Morin E."/>
            <person name="Murat C."/>
            <person name="Riley R."/>
            <person name="Ohm R."/>
            <person name="Sun H."/>
            <person name="Tunlid A."/>
            <person name="Henrissat B."/>
            <person name="Grigoriev I.V."/>
            <person name="Hibbett D.S."/>
            <person name="Martin F."/>
        </authorList>
    </citation>
    <scope>NUCLEOTIDE SEQUENCE [LARGE SCALE GENOMIC DNA]</scope>
    <source>
        <strain evidence="2 3">MD-312</strain>
    </source>
</reference>
<evidence type="ECO:0000259" key="1">
    <source>
        <dbReference type="Pfam" id="PF25006"/>
    </source>
</evidence>
<dbReference type="Proteomes" id="UP000053820">
    <property type="component" value="Unassembled WGS sequence"/>
</dbReference>
<gene>
    <name evidence="2" type="ORF">HYDPIDRAFT_139413</name>
</gene>
<name>A0A0C9WA51_9AGAM</name>
<organism evidence="2 3">
    <name type="scientific">Hydnomerulius pinastri MD-312</name>
    <dbReference type="NCBI Taxonomy" id="994086"/>
    <lineage>
        <taxon>Eukaryota</taxon>
        <taxon>Fungi</taxon>
        <taxon>Dikarya</taxon>
        <taxon>Basidiomycota</taxon>
        <taxon>Agaricomycotina</taxon>
        <taxon>Agaricomycetes</taxon>
        <taxon>Agaricomycetidae</taxon>
        <taxon>Boletales</taxon>
        <taxon>Boletales incertae sedis</taxon>
        <taxon>Leucogyrophana</taxon>
    </lineage>
</organism>
<feature type="domain" description="DUF7783" evidence="1">
    <location>
        <begin position="52"/>
        <end position="150"/>
    </location>
</feature>